<dbReference type="PANTHER" id="PTHR28630:SF31">
    <property type="entry name" value="PEROXIREDOXIN-LIKE 2A"/>
    <property type="match status" value="1"/>
</dbReference>
<dbReference type="OMA" id="XEAADLS"/>
<protein>
    <recommendedName>
        <fullName evidence="5">Peroxiredoxin-like 2A</fullName>
    </recommendedName>
    <alternativeName>
        <fullName evidence="7">Peroxiredoxin-like 2 activated in M-CSF stimulated monocytes</fullName>
    </alternativeName>
    <alternativeName>
        <fullName evidence="6">Redox-regulatory protein FAM213A</fullName>
    </alternativeName>
</protein>
<evidence type="ECO:0000256" key="1">
    <source>
        <dbReference type="ARBA" id="ARBA00004496"/>
    </source>
</evidence>
<keyword evidence="2" id="KW-0963">Cytoplasm</keyword>
<evidence type="ECO:0000256" key="4">
    <source>
        <dbReference type="ARBA" id="ARBA00023787"/>
    </source>
</evidence>
<comment type="similarity">
    <text evidence="4">Belongs to the peroxiredoxin-like PRXL2 family. PRXL2A subfamily.</text>
</comment>
<keyword evidence="3" id="KW-0676">Redox-active center</keyword>
<gene>
    <name evidence="8" type="ORF">NBR_LOCUS15630</name>
</gene>
<dbReference type="STRING" id="27835.A0A0N4YFT3"/>
<comment type="subcellular location">
    <subcellularLocation>
        <location evidence="1">Cytoplasm</location>
    </subcellularLocation>
</comment>
<dbReference type="Pfam" id="PF13911">
    <property type="entry name" value="AhpC-TSA_2"/>
    <property type="match status" value="1"/>
</dbReference>
<dbReference type="InterPro" id="IPR036249">
    <property type="entry name" value="Thioredoxin-like_sf"/>
</dbReference>
<evidence type="ECO:0000313" key="8">
    <source>
        <dbReference type="EMBL" id="VDL79224.1"/>
    </source>
</evidence>
<evidence type="ECO:0000313" key="9">
    <source>
        <dbReference type="Proteomes" id="UP000271162"/>
    </source>
</evidence>
<evidence type="ECO:0000313" key="10">
    <source>
        <dbReference type="WBParaSite" id="NBR_0001562901-mRNA-1"/>
    </source>
</evidence>
<reference evidence="8 9" key="2">
    <citation type="submission" date="2018-11" db="EMBL/GenBank/DDBJ databases">
        <authorList>
            <consortium name="Pathogen Informatics"/>
        </authorList>
    </citation>
    <scope>NUCLEOTIDE SEQUENCE [LARGE SCALE GENOMIC DNA]</scope>
</reference>
<dbReference type="GO" id="GO:0005737">
    <property type="term" value="C:cytoplasm"/>
    <property type="evidence" value="ECO:0007669"/>
    <property type="project" value="UniProtKB-SubCell"/>
</dbReference>
<dbReference type="WBParaSite" id="NBR_0001562901-mRNA-1">
    <property type="protein sequence ID" value="NBR_0001562901-mRNA-1"/>
    <property type="gene ID" value="NBR_0001562901"/>
</dbReference>
<accession>A0A0N4YFT3</accession>
<evidence type="ECO:0000256" key="3">
    <source>
        <dbReference type="ARBA" id="ARBA00023284"/>
    </source>
</evidence>
<evidence type="ECO:0000256" key="7">
    <source>
        <dbReference type="ARBA" id="ARBA00032129"/>
    </source>
</evidence>
<dbReference type="GO" id="GO:0016209">
    <property type="term" value="F:antioxidant activity"/>
    <property type="evidence" value="ECO:0007669"/>
    <property type="project" value="TreeGrafter"/>
</dbReference>
<name>A0A0N4YFT3_NIPBR</name>
<dbReference type="AlphaFoldDB" id="A0A0N4YFT3"/>
<dbReference type="Proteomes" id="UP000271162">
    <property type="component" value="Unassembled WGS sequence"/>
</dbReference>
<dbReference type="EMBL" id="UYSL01021820">
    <property type="protein sequence ID" value="VDL79224.1"/>
    <property type="molecule type" value="Genomic_DNA"/>
</dbReference>
<dbReference type="InterPro" id="IPR032801">
    <property type="entry name" value="PXL2A/B/C"/>
</dbReference>
<dbReference type="Gene3D" id="3.40.30.10">
    <property type="entry name" value="Glutaredoxin"/>
    <property type="match status" value="1"/>
</dbReference>
<organism evidence="10">
    <name type="scientific">Nippostrongylus brasiliensis</name>
    <name type="common">Rat hookworm</name>
    <dbReference type="NCBI Taxonomy" id="27835"/>
    <lineage>
        <taxon>Eukaryota</taxon>
        <taxon>Metazoa</taxon>
        <taxon>Ecdysozoa</taxon>
        <taxon>Nematoda</taxon>
        <taxon>Chromadorea</taxon>
        <taxon>Rhabditida</taxon>
        <taxon>Rhabditina</taxon>
        <taxon>Rhabditomorpha</taxon>
        <taxon>Strongyloidea</taxon>
        <taxon>Heligmosomidae</taxon>
        <taxon>Nippostrongylus</taxon>
    </lineage>
</organism>
<evidence type="ECO:0000256" key="2">
    <source>
        <dbReference type="ARBA" id="ARBA00022490"/>
    </source>
</evidence>
<dbReference type="CDD" id="cd02970">
    <property type="entry name" value="PRX_like2"/>
    <property type="match status" value="1"/>
</dbReference>
<sequence>MAFLGYGALAALGGALLYANLPTRLTIGAIVPTAAYLSKAKLIPIADEARIDESNLVEASSLFAKGPTMVMAVRRPGCMLCRKEAAELSSLEPNMKAAGINLVAVVHETKGVNEFKPYFKGDVYFDKERHFYGPNQRWIPLWMGFLRVGSYVNIYKAKKAGFTGNTDGEGRLLGGVYLIANNELVYSHLEKEWGDAADIDEVRAAIEKFK</sequence>
<evidence type="ECO:0000256" key="5">
    <source>
        <dbReference type="ARBA" id="ARBA00023849"/>
    </source>
</evidence>
<dbReference type="SUPFAM" id="SSF52833">
    <property type="entry name" value="Thioredoxin-like"/>
    <property type="match status" value="1"/>
</dbReference>
<evidence type="ECO:0000256" key="6">
    <source>
        <dbReference type="ARBA" id="ARBA00032058"/>
    </source>
</evidence>
<proteinExistence type="inferred from homology"/>
<reference evidence="10" key="1">
    <citation type="submission" date="2017-02" db="UniProtKB">
        <authorList>
            <consortium name="WormBaseParasite"/>
        </authorList>
    </citation>
    <scope>IDENTIFICATION</scope>
</reference>
<dbReference type="PANTHER" id="PTHR28630">
    <property type="match status" value="1"/>
</dbReference>
<keyword evidence="9" id="KW-1185">Reference proteome</keyword>